<sequence>MHILRIGDAVMATNPFELFVDYGARIKCRSKAPQTFVVQLCDDYGDYLPTETAIAGGGYSAVATPVGPDGGDVLANETIRLINEIL</sequence>
<dbReference type="Proteomes" id="UP001485459">
    <property type="component" value="Chromosome"/>
</dbReference>
<organism evidence="1 2">
    <name type="scientific">Chitinophaga pollutisoli</name>
    <dbReference type="NCBI Taxonomy" id="3133966"/>
    <lineage>
        <taxon>Bacteria</taxon>
        <taxon>Pseudomonadati</taxon>
        <taxon>Bacteroidota</taxon>
        <taxon>Chitinophagia</taxon>
        <taxon>Chitinophagales</taxon>
        <taxon>Chitinophagaceae</taxon>
        <taxon>Chitinophaga</taxon>
    </lineage>
</organism>
<keyword evidence="2" id="KW-1185">Reference proteome</keyword>
<gene>
    <name evidence="1" type="ORF">WJU16_06490</name>
</gene>
<evidence type="ECO:0000313" key="1">
    <source>
        <dbReference type="EMBL" id="WZN42681.1"/>
    </source>
</evidence>
<accession>A0ABZ2YS95</accession>
<reference evidence="2" key="1">
    <citation type="submission" date="2024-03" db="EMBL/GenBank/DDBJ databases">
        <title>Chitinophaga horti sp. nov., isolated from garden soil.</title>
        <authorList>
            <person name="Lee D.S."/>
            <person name="Han D.M."/>
            <person name="Baek J.H."/>
            <person name="Choi D.G."/>
            <person name="Jeon J.H."/>
            <person name="Jeon C.O."/>
        </authorList>
    </citation>
    <scope>NUCLEOTIDE SEQUENCE [LARGE SCALE GENOMIC DNA]</scope>
    <source>
        <strain evidence="2">GPA1</strain>
    </source>
</reference>
<dbReference type="RefSeq" id="WP_341837515.1">
    <property type="nucleotide sequence ID" value="NZ_CP149822.1"/>
</dbReference>
<protein>
    <submittedName>
        <fullName evidence="1">Uncharacterized protein</fullName>
    </submittedName>
</protein>
<name>A0ABZ2YS95_9BACT</name>
<proteinExistence type="predicted"/>
<dbReference type="EMBL" id="CP149822">
    <property type="protein sequence ID" value="WZN42681.1"/>
    <property type="molecule type" value="Genomic_DNA"/>
</dbReference>
<evidence type="ECO:0000313" key="2">
    <source>
        <dbReference type="Proteomes" id="UP001485459"/>
    </source>
</evidence>